<keyword evidence="2" id="KW-1185">Reference proteome</keyword>
<organism evidence="1 2">
    <name type="scientific">Nonomuraea roseoviolacea subsp. carminata</name>
    <dbReference type="NCBI Taxonomy" id="160689"/>
    <lineage>
        <taxon>Bacteria</taxon>
        <taxon>Bacillati</taxon>
        <taxon>Actinomycetota</taxon>
        <taxon>Actinomycetes</taxon>
        <taxon>Streptosporangiales</taxon>
        <taxon>Streptosporangiaceae</taxon>
        <taxon>Nonomuraea</taxon>
    </lineage>
</organism>
<dbReference type="Proteomes" id="UP001320766">
    <property type="component" value="Unassembled WGS sequence"/>
</dbReference>
<comment type="caution">
    <text evidence="1">The sequence shown here is derived from an EMBL/GenBank/DDBJ whole genome shotgun (WGS) entry which is preliminary data.</text>
</comment>
<proteinExistence type="predicted"/>
<name>A0ABT1JS80_9ACTN</name>
<protein>
    <submittedName>
        <fullName evidence="1">Uncharacterized protein</fullName>
    </submittedName>
</protein>
<reference evidence="1 2" key="1">
    <citation type="submission" date="2022-06" db="EMBL/GenBank/DDBJ databases">
        <title>Sequencing the genomes of 1000 actinobacteria strains.</title>
        <authorList>
            <person name="Klenk H.-P."/>
        </authorList>
    </citation>
    <scope>NUCLEOTIDE SEQUENCE [LARGE SCALE GENOMIC DNA]</scope>
    <source>
        <strain evidence="1 2">DSM 44170</strain>
    </source>
</reference>
<gene>
    <name evidence="1" type="ORF">HD595_000306</name>
</gene>
<dbReference type="EMBL" id="JAMZEC010000001">
    <property type="protein sequence ID" value="MCP2344184.1"/>
    <property type="molecule type" value="Genomic_DNA"/>
</dbReference>
<accession>A0ABT1JS80</accession>
<sequence>MTSPEDASLAVEALTTACPRGRRSDASTVSPARLAVDHVRVHRKPPA</sequence>
<evidence type="ECO:0000313" key="1">
    <source>
        <dbReference type="EMBL" id="MCP2344184.1"/>
    </source>
</evidence>
<evidence type="ECO:0000313" key="2">
    <source>
        <dbReference type="Proteomes" id="UP001320766"/>
    </source>
</evidence>
<dbReference type="RefSeq" id="WP_253765146.1">
    <property type="nucleotide sequence ID" value="NZ_BAAAVE010000024.1"/>
</dbReference>